<comment type="caution">
    <text evidence="2">The sequence shown here is derived from an EMBL/GenBank/DDBJ whole genome shotgun (WGS) entry which is preliminary data.</text>
</comment>
<dbReference type="AlphaFoldDB" id="A0A3S0CJ93"/>
<dbReference type="InterPro" id="IPR041489">
    <property type="entry name" value="PDZ_6"/>
</dbReference>
<gene>
    <name evidence="2" type="ORF">EHW67_15350</name>
</gene>
<dbReference type="SUPFAM" id="SSF50156">
    <property type="entry name" value="PDZ domain-like"/>
    <property type="match status" value="1"/>
</dbReference>
<protein>
    <submittedName>
        <fullName evidence="2">PDZ domain-containing protein</fullName>
    </submittedName>
</protein>
<dbReference type="SMART" id="SM00228">
    <property type="entry name" value="PDZ"/>
    <property type="match status" value="1"/>
</dbReference>
<dbReference type="RefSeq" id="WP_126163270.1">
    <property type="nucleotide sequence ID" value="NZ_RQPJ01000015.1"/>
</dbReference>
<sequence>MKAVLRHLAYLLFSILPIFIFSQTYELPQGELFQKVKFKLVNNLIVLPVEVNGANLSFILDSGVSKPILFNLSDKDSIQINDVSEIVIKGLGDGGPIKALSSYNNTFRIGNAENPGQLLYVVMDRDINLSPRLGLPVHGIIGYDLFRDFVVEINYTSQYLKLHKPDTYQTKKNNRTKTVALQVVDNKAYVQGQVFLENKQCIPVKLLVDSGSSDAVWLFEDEAIGLGVPKKNYYEFLGQGLGGGIYGKRTRLAGVGLAGFRMKDTRAAFPDKQYFNTITSFGDRNGSLGGELLKRFTLVFNYTEGTLSLRKNRFFKNPFNFNMSGIDLQHNGVRYISESIADGRGSLVNDESKSFGNVQLLFENRTRLSVVPQIVVSGIRNGSPAQEAGLQQGDIILAVNGKKVHHFKLQQVLKMLNEKIGKRVKVLVARNESNLLISYVLKDVFK</sequence>
<dbReference type="Gene3D" id="2.40.70.10">
    <property type="entry name" value="Acid Proteases"/>
    <property type="match status" value="2"/>
</dbReference>
<accession>A0A3S0CJ93</accession>
<keyword evidence="3" id="KW-1185">Reference proteome</keyword>
<dbReference type="Proteomes" id="UP000267585">
    <property type="component" value="Unassembled WGS sequence"/>
</dbReference>
<dbReference type="PROSITE" id="PS50106">
    <property type="entry name" value="PDZ"/>
    <property type="match status" value="1"/>
</dbReference>
<evidence type="ECO:0000259" key="1">
    <source>
        <dbReference type="PROSITE" id="PS50106"/>
    </source>
</evidence>
<feature type="domain" description="PDZ" evidence="1">
    <location>
        <begin position="374"/>
        <end position="418"/>
    </location>
</feature>
<name>A0A3S0CJ93_9FLAO</name>
<dbReference type="EMBL" id="RQPJ01000015">
    <property type="protein sequence ID" value="RTE52641.1"/>
    <property type="molecule type" value="Genomic_DNA"/>
</dbReference>
<dbReference type="Pfam" id="PF17820">
    <property type="entry name" value="PDZ_6"/>
    <property type="match status" value="1"/>
</dbReference>
<proteinExistence type="predicted"/>
<dbReference type="Gene3D" id="2.30.42.10">
    <property type="match status" value="1"/>
</dbReference>
<dbReference type="Pfam" id="PF13650">
    <property type="entry name" value="Asp_protease_2"/>
    <property type="match status" value="1"/>
</dbReference>
<reference evidence="2 3" key="1">
    <citation type="submission" date="2018-11" db="EMBL/GenBank/DDBJ databases">
        <title>Arenibacter aquaticus sp.nov., a marine bacterium isolated from surface seawater in the South China Sea.</title>
        <authorList>
            <person name="Guo J."/>
            <person name="Sun J."/>
        </authorList>
    </citation>
    <scope>NUCLEOTIDE SEQUENCE [LARGE SCALE GENOMIC DNA]</scope>
    <source>
        <strain evidence="2 3">GUO666</strain>
    </source>
</reference>
<evidence type="ECO:0000313" key="2">
    <source>
        <dbReference type="EMBL" id="RTE52641.1"/>
    </source>
</evidence>
<dbReference type="OrthoDB" id="3521766at2"/>
<dbReference type="InterPro" id="IPR001478">
    <property type="entry name" value="PDZ"/>
</dbReference>
<evidence type="ECO:0000313" key="3">
    <source>
        <dbReference type="Proteomes" id="UP000267585"/>
    </source>
</evidence>
<organism evidence="2 3">
    <name type="scientific">Arenibacter aquaticus</name>
    <dbReference type="NCBI Taxonomy" id="2489054"/>
    <lineage>
        <taxon>Bacteria</taxon>
        <taxon>Pseudomonadati</taxon>
        <taxon>Bacteroidota</taxon>
        <taxon>Flavobacteriia</taxon>
        <taxon>Flavobacteriales</taxon>
        <taxon>Flavobacteriaceae</taxon>
        <taxon>Arenibacter</taxon>
    </lineage>
</organism>
<dbReference type="InterPro" id="IPR036034">
    <property type="entry name" value="PDZ_sf"/>
</dbReference>
<dbReference type="InterPro" id="IPR021109">
    <property type="entry name" value="Peptidase_aspartic_dom_sf"/>
</dbReference>